<accession>A0A0A8YEI0</accession>
<evidence type="ECO:0000313" key="1">
    <source>
        <dbReference type="EMBL" id="JAD24043.1"/>
    </source>
</evidence>
<protein>
    <submittedName>
        <fullName evidence="1">Opr1</fullName>
    </submittedName>
</protein>
<dbReference type="AlphaFoldDB" id="A0A0A8YEI0"/>
<reference evidence="1" key="2">
    <citation type="journal article" date="2015" name="Data Brief">
        <title>Shoot transcriptome of the giant reed, Arundo donax.</title>
        <authorList>
            <person name="Barrero R.A."/>
            <person name="Guerrero F.D."/>
            <person name="Moolhuijzen P."/>
            <person name="Goolsby J.A."/>
            <person name="Tidwell J."/>
            <person name="Bellgard S.E."/>
            <person name="Bellgard M.I."/>
        </authorList>
    </citation>
    <scope>NUCLEOTIDE SEQUENCE</scope>
    <source>
        <tissue evidence="1">Shoot tissue taken approximately 20 cm above the soil surface</tissue>
    </source>
</reference>
<proteinExistence type="predicted"/>
<reference evidence="1" key="1">
    <citation type="submission" date="2014-09" db="EMBL/GenBank/DDBJ databases">
        <authorList>
            <person name="Magalhaes I.L.F."/>
            <person name="Oliveira U."/>
            <person name="Santos F.R."/>
            <person name="Vidigal T.H.D.A."/>
            <person name="Brescovit A.D."/>
            <person name="Santos A.J."/>
        </authorList>
    </citation>
    <scope>NUCLEOTIDE SEQUENCE</scope>
    <source>
        <tissue evidence="1">Shoot tissue taken approximately 20 cm above the soil surface</tissue>
    </source>
</reference>
<name>A0A0A8YEI0_ARUDO</name>
<organism evidence="1">
    <name type="scientific">Arundo donax</name>
    <name type="common">Giant reed</name>
    <name type="synonym">Donax arundinaceus</name>
    <dbReference type="NCBI Taxonomy" id="35708"/>
    <lineage>
        <taxon>Eukaryota</taxon>
        <taxon>Viridiplantae</taxon>
        <taxon>Streptophyta</taxon>
        <taxon>Embryophyta</taxon>
        <taxon>Tracheophyta</taxon>
        <taxon>Spermatophyta</taxon>
        <taxon>Magnoliopsida</taxon>
        <taxon>Liliopsida</taxon>
        <taxon>Poales</taxon>
        <taxon>Poaceae</taxon>
        <taxon>PACMAD clade</taxon>
        <taxon>Arundinoideae</taxon>
        <taxon>Arundineae</taxon>
        <taxon>Arundo</taxon>
    </lineage>
</organism>
<dbReference type="EMBL" id="GBRH01273852">
    <property type="protein sequence ID" value="JAD24043.1"/>
    <property type="molecule type" value="Transcribed_RNA"/>
</dbReference>
<sequence>MGRSTMSDALPTCQSWQKKTAPLACTASTTGLHASTCSSDHIPGVCGITLIPWASGDIPVASVIRRPPSVARCE</sequence>